<dbReference type="AlphaFoldDB" id="A0A1C7MLP6"/>
<reference evidence="3 4" key="1">
    <citation type="submission" date="2016-03" db="EMBL/GenBank/DDBJ databases">
        <title>Whole genome sequencing of Grifola frondosa 9006-11.</title>
        <authorList>
            <person name="Min B."/>
            <person name="Park H."/>
            <person name="Kim J.-G."/>
            <person name="Cho H."/>
            <person name="Oh Y.-L."/>
            <person name="Kong W.-S."/>
            <person name="Choi I.-G."/>
        </authorList>
    </citation>
    <scope>NUCLEOTIDE SEQUENCE [LARGE SCALE GENOMIC DNA]</scope>
    <source>
        <strain evidence="3 4">9006-11</strain>
    </source>
</reference>
<comment type="caution">
    <text evidence="3">The sequence shown here is derived from an EMBL/GenBank/DDBJ whole genome shotgun (WGS) entry which is preliminary data.</text>
</comment>
<feature type="compositionally biased region" description="Polar residues" evidence="1">
    <location>
        <begin position="218"/>
        <end position="231"/>
    </location>
</feature>
<feature type="region of interest" description="Disordered" evidence="1">
    <location>
        <begin position="216"/>
        <end position="255"/>
    </location>
</feature>
<evidence type="ECO:0000256" key="2">
    <source>
        <dbReference type="SAM" id="Phobius"/>
    </source>
</evidence>
<organism evidence="3 4">
    <name type="scientific">Grifola frondosa</name>
    <name type="common">Maitake</name>
    <name type="synonym">Polyporus frondosus</name>
    <dbReference type="NCBI Taxonomy" id="5627"/>
    <lineage>
        <taxon>Eukaryota</taxon>
        <taxon>Fungi</taxon>
        <taxon>Dikarya</taxon>
        <taxon>Basidiomycota</taxon>
        <taxon>Agaricomycotina</taxon>
        <taxon>Agaricomycetes</taxon>
        <taxon>Polyporales</taxon>
        <taxon>Grifolaceae</taxon>
        <taxon>Grifola</taxon>
    </lineage>
</organism>
<evidence type="ECO:0000313" key="3">
    <source>
        <dbReference type="EMBL" id="OBZ77790.1"/>
    </source>
</evidence>
<feature type="transmembrane region" description="Helical" evidence="2">
    <location>
        <begin position="158"/>
        <end position="182"/>
    </location>
</feature>
<sequence length="255" mass="28051">MGPQRQSTENQSILGDTAAGTWETEDAVVRIGMRRTLFWDVFLSKFNDSSICRAPISACFYVALFVCSNLFWDVGFLSKSNDSISLRSPILSLDDRRVPLRSSPPARGRALYRSQRCIAHDTSLSLSVPSCSLLEILLQYPGIVSCSPPHPYSDHRVVVLHVPAAVSSLPLCLAILTLFSIMDQDEDLDTLMACTLEEDVADSIAKIMCFSSPFPRPASSTTSHVDSPTIKSSIAGSSRSSHPRSLRETPRNRPF</sequence>
<dbReference type="Proteomes" id="UP000092993">
    <property type="component" value="Unassembled WGS sequence"/>
</dbReference>
<dbReference type="EMBL" id="LUGG01000002">
    <property type="protein sequence ID" value="OBZ77790.1"/>
    <property type="molecule type" value="Genomic_DNA"/>
</dbReference>
<keyword evidence="2" id="KW-0812">Transmembrane</keyword>
<keyword evidence="4" id="KW-1185">Reference proteome</keyword>
<keyword evidence="2" id="KW-0472">Membrane</keyword>
<accession>A0A1C7MLP6</accession>
<protein>
    <submittedName>
        <fullName evidence="3">Uncharacterized protein</fullName>
    </submittedName>
</protein>
<feature type="transmembrane region" description="Helical" evidence="2">
    <location>
        <begin position="54"/>
        <end position="72"/>
    </location>
</feature>
<gene>
    <name evidence="3" type="ORF">A0H81_02015</name>
</gene>
<evidence type="ECO:0000313" key="4">
    <source>
        <dbReference type="Proteomes" id="UP000092993"/>
    </source>
</evidence>
<name>A0A1C7MLP6_GRIFR</name>
<keyword evidence="2" id="KW-1133">Transmembrane helix</keyword>
<proteinExistence type="predicted"/>
<evidence type="ECO:0000256" key="1">
    <source>
        <dbReference type="SAM" id="MobiDB-lite"/>
    </source>
</evidence>
<feature type="compositionally biased region" description="Basic and acidic residues" evidence="1">
    <location>
        <begin position="245"/>
        <end position="255"/>
    </location>
</feature>